<feature type="non-terminal residue" evidence="2">
    <location>
        <position position="1"/>
    </location>
</feature>
<name>A0A9W7XVB3_9FUNG</name>
<dbReference type="Proteomes" id="UP001149813">
    <property type="component" value="Unassembled WGS sequence"/>
</dbReference>
<evidence type="ECO:0000313" key="2">
    <source>
        <dbReference type="EMBL" id="KAJ1719087.1"/>
    </source>
</evidence>
<sequence>NALDGWYRTERALAAVRQRLSYLEAAFSDEAARADREEARANSAHSGALRLRRAHADCSWTIWKLDIACKEEMGRTAAEKLRADKADARISELETELEAARTQEETRADEAAAEVAKLRLDLEAARQSNLELKIECDTQKARVDRLDTKVAELLRHMT</sequence>
<keyword evidence="1" id="KW-0175">Coiled coil</keyword>
<reference evidence="2" key="1">
    <citation type="submission" date="2022-07" db="EMBL/GenBank/DDBJ databases">
        <title>Phylogenomic reconstructions and comparative analyses of Kickxellomycotina fungi.</title>
        <authorList>
            <person name="Reynolds N.K."/>
            <person name="Stajich J.E."/>
            <person name="Barry K."/>
            <person name="Grigoriev I.V."/>
            <person name="Crous P."/>
            <person name="Smith M.E."/>
        </authorList>
    </citation>
    <scope>NUCLEOTIDE SEQUENCE</scope>
    <source>
        <strain evidence="2">NBRC 32514</strain>
    </source>
</reference>
<evidence type="ECO:0000313" key="3">
    <source>
        <dbReference type="Proteomes" id="UP001149813"/>
    </source>
</evidence>
<proteinExistence type="predicted"/>
<evidence type="ECO:0000256" key="1">
    <source>
        <dbReference type="SAM" id="Coils"/>
    </source>
</evidence>
<protein>
    <submittedName>
        <fullName evidence="2">Uncharacterized protein</fullName>
    </submittedName>
</protein>
<organism evidence="2 3">
    <name type="scientific">Coemansia erecta</name>
    <dbReference type="NCBI Taxonomy" id="147472"/>
    <lineage>
        <taxon>Eukaryota</taxon>
        <taxon>Fungi</taxon>
        <taxon>Fungi incertae sedis</taxon>
        <taxon>Zoopagomycota</taxon>
        <taxon>Kickxellomycotina</taxon>
        <taxon>Kickxellomycetes</taxon>
        <taxon>Kickxellales</taxon>
        <taxon>Kickxellaceae</taxon>
        <taxon>Coemansia</taxon>
    </lineage>
</organism>
<comment type="caution">
    <text evidence="2">The sequence shown here is derived from an EMBL/GenBank/DDBJ whole genome shotgun (WGS) entry which is preliminary data.</text>
</comment>
<keyword evidence="3" id="KW-1185">Reference proteome</keyword>
<dbReference type="EMBL" id="JANBOJ010000498">
    <property type="protein sequence ID" value="KAJ1719087.1"/>
    <property type="molecule type" value="Genomic_DNA"/>
</dbReference>
<accession>A0A9W7XVB3</accession>
<feature type="coiled-coil region" evidence="1">
    <location>
        <begin position="83"/>
        <end position="142"/>
    </location>
</feature>
<dbReference type="AlphaFoldDB" id="A0A9W7XVB3"/>
<gene>
    <name evidence="2" type="ORF">LPJ53_006082</name>
</gene>